<comment type="caution">
    <text evidence="1">The sequence shown here is derived from an EMBL/GenBank/DDBJ whole genome shotgun (WGS) entry which is preliminary data.</text>
</comment>
<dbReference type="SUPFAM" id="SSF143744">
    <property type="entry name" value="GlcG-like"/>
    <property type="match status" value="1"/>
</dbReference>
<organism evidence="1 2">
    <name type="scientific">Candidatus Muproteobacteria bacterium RIFCSPLOWO2_01_FULL_60_18</name>
    <dbReference type="NCBI Taxonomy" id="1817768"/>
    <lineage>
        <taxon>Bacteria</taxon>
        <taxon>Pseudomonadati</taxon>
        <taxon>Pseudomonadota</taxon>
        <taxon>Candidatus Muproteobacteria</taxon>
    </lineage>
</organism>
<name>A0A1F6TYH1_9PROT</name>
<dbReference type="EMBL" id="MFTC01000077">
    <property type="protein sequence ID" value="OGI50173.1"/>
    <property type="molecule type" value="Genomic_DNA"/>
</dbReference>
<accession>A0A1F6TYH1</accession>
<dbReference type="STRING" id="1817768.A3A87_07560"/>
<proteinExistence type="predicted"/>
<evidence type="ECO:0008006" key="3">
    <source>
        <dbReference type="Google" id="ProtNLM"/>
    </source>
</evidence>
<protein>
    <recommendedName>
        <fullName evidence="3">Heme-binding protein</fullName>
    </recommendedName>
</protein>
<dbReference type="InterPro" id="IPR038084">
    <property type="entry name" value="PduO/GlcC-like_sf"/>
</dbReference>
<dbReference type="AlphaFoldDB" id="A0A1F6TYH1"/>
<evidence type="ECO:0000313" key="1">
    <source>
        <dbReference type="EMBL" id="OGI50173.1"/>
    </source>
</evidence>
<gene>
    <name evidence="1" type="ORF">A3A87_07560</name>
</gene>
<reference evidence="1 2" key="1">
    <citation type="journal article" date="2016" name="Nat. Commun.">
        <title>Thousands of microbial genomes shed light on interconnected biogeochemical processes in an aquifer system.</title>
        <authorList>
            <person name="Anantharaman K."/>
            <person name="Brown C.T."/>
            <person name="Hug L.A."/>
            <person name="Sharon I."/>
            <person name="Castelle C.J."/>
            <person name="Probst A.J."/>
            <person name="Thomas B.C."/>
            <person name="Singh A."/>
            <person name="Wilkins M.J."/>
            <person name="Karaoz U."/>
            <person name="Brodie E.L."/>
            <person name="Williams K.H."/>
            <person name="Hubbard S.S."/>
            <person name="Banfield J.F."/>
        </authorList>
    </citation>
    <scope>NUCLEOTIDE SEQUENCE [LARGE SCALE GENOMIC DNA]</scope>
</reference>
<dbReference type="Proteomes" id="UP000179037">
    <property type="component" value="Unassembled WGS sequence"/>
</dbReference>
<sequence>MLLGAMLSFPVQAADVLNAKIMTLDLARDIANHTLEACRKKGFHLAVVVVDRAGGSLIGAPGGERDEACAIAGIKAVQERLDFAE</sequence>
<dbReference type="Gene3D" id="3.30.450.150">
    <property type="entry name" value="Haem-degrading domain"/>
    <property type="match status" value="1"/>
</dbReference>
<evidence type="ECO:0000313" key="2">
    <source>
        <dbReference type="Proteomes" id="UP000179037"/>
    </source>
</evidence>